<organism evidence="2 3">
    <name type="scientific">Chlamydomonas schloesseri</name>
    <dbReference type="NCBI Taxonomy" id="2026947"/>
    <lineage>
        <taxon>Eukaryota</taxon>
        <taxon>Viridiplantae</taxon>
        <taxon>Chlorophyta</taxon>
        <taxon>core chlorophytes</taxon>
        <taxon>Chlorophyceae</taxon>
        <taxon>CS clade</taxon>
        <taxon>Chlamydomonadales</taxon>
        <taxon>Chlamydomonadaceae</taxon>
        <taxon>Chlamydomonas</taxon>
    </lineage>
</organism>
<feature type="domain" description="Glycosyl transferase CAP10" evidence="1">
    <location>
        <begin position="112"/>
        <end position="351"/>
    </location>
</feature>
<sequence length="382" mass="42151">MALVGVCCAAARVAPSGAADELSSQLPTECNRYSDLMGPLAARLAAWRVAGGVNASEGERLRREIEGGGEGAFVSIQKGQVHVLVKREGYQTKTYGALMLLHRLVSRFGRTSLPDMEFGIHRGDVPKPGAWMSFCGRRGEAPGSWLYPDFGYYAWPEIMMPPWEAIRQRTQEEVARRPFASRSGRMFWRGGAGKHINTDVRGKLLRALENRTDIADVQAIPPFDVLAGRGLQGFTPLWDFCKHKYIVYTEGNSYSGRLKYHVLCGSVIISHPRKYDTMLSAVMQEGRHILTTADNEWSDVALIHQRLESDPQLAETIGRSTARLAELLTEDGVSCYLLALLRAYAAAMTYRPPPPPAGSAHLEIFVLGRMKGVVPGGFKTIT</sequence>
<accession>A0A836BB25</accession>
<dbReference type="EMBL" id="JAEHOD010000004">
    <property type="protein sequence ID" value="KAG2452948.1"/>
    <property type="molecule type" value="Genomic_DNA"/>
</dbReference>
<dbReference type="Pfam" id="PF05686">
    <property type="entry name" value="Glyco_transf_90"/>
    <property type="match status" value="1"/>
</dbReference>
<dbReference type="PANTHER" id="PTHR12203">
    <property type="entry name" value="KDEL LYS-ASP-GLU-LEU CONTAINING - RELATED"/>
    <property type="match status" value="1"/>
</dbReference>
<protein>
    <recommendedName>
        <fullName evidence="1">Glycosyl transferase CAP10 domain-containing protein</fullName>
    </recommendedName>
</protein>
<dbReference type="OrthoDB" id="512899at2759"/>
<dbReference type="InterPro" id="IPR006598">
    <property type="entry name" value="CAP10"/>
</dbReference>
<evidence type="ECO:0000313" key="2">
    <source>
        <dbReference type="EMBL" id="KAG2452948.1"/>
    </source>
</evidence>
<dbReference type="InterPro" id="IPR051091">
    <property type="entry name" value="O-Glucosyltr/Glycosyltrsf_90"/>
</dbReference>
<keyword evidence="3" id="KW-1185">Reference proteome</keyword>
<dbReference type="AlphaFoldDB" id="A0A836BB25"/>
<gene>
    <name evidence="2" type="ORF">HYH02_002285</name>
</gene>
<comment type="caution">
    <text evidence="2">The sequence shown here is derived from an EMBL/GenBank/DDBJ whole genome shotgun (WGS) entry which is preliminary data.</text>
</comment>
<evidence type="ECO:0000313" key="3">
    <source>
        <dbReference type="Proteomes" id="UP000613740"/>
    </source>
</evidence>
<dbReference type="PANTHER" id="PTHR12203:SF107">
    <property type="entry name" value="GLYCOSYL TRANSFERASE CAP10 DOMAIN-CONTAINING PROTEIN"/>
    <property type="match status" value="1"/>
</dbReference>
<reference evidence="2" key="1">
    <citation type="journal article" date="2020" name="bioRxiv">
        <title>Comparative genomics of Chlamydomonas.</title>
        <authorList>
            <person name="Craig R.J."/>
            <person name="Hasan A.R."/>
            <person name="Ness R.W."/>
            <person name="Keightley P.D."/>
        </authorList>
    </citation>
    <scope>NUCLEOTIDE SEQUENCE</scope>
    <source>
        <strain evidence="2">CCAP 11/173</strain>
    </source>
</reference>
<name>A0A836BB25_9CHLO</name>
<dbReference type="Proteomes" id="UP000613740">
    <property type="component" value="Unassembled WGS sequence"/>
</dbReference>
<proteinExistence type="predicted"/>
<evidence type="ECO:0000259" key="1">
    <source>
        <dbReference type="SMART" id="SM00672"/>
    </source>
</evidence>
<dbReference type="SMART" id="SM00672">
    <property type="entry name" value="CAP10"/>
    <property type="match status" value="1"/>
</dbReference>